<keyword evidence="1" id="KW-1133">Transmembrane helix</keyword>
<dbReference type="eggNOG" id="COG4252">
    <property type="taxonomic scope" value="Bacteria"/>
</dbReference>
<dbReference type="Pfam" id="PF05226">
    <property type="entry name" value="CHASE2"/>
    <property type="match status" value="1"/>
</dbReference>
<name>K9X349_9NOST</name>
<dbReference type="InterPro" id="IPR000157">
    <property type="entry name" value="TIR_dom"/>
</dbReference>
<dbReference type="InterPro" id="IPR007890">
    <property type="entry name" value="CHASE2"/>
</dbReference>
<dbReference type="InterPro" id="IPR035897">
    <property type="entry name" value="Toll_tir_struct_dom_sf"/>
</dbReference>
<evidence type="ECO:0000313" key="4">
    <source>
        <dbReference type="Proteomes" id="UP000010475"/>
    </source>
</evidence>
<keyword evidence="1" id="KW-0472">Membrane</keyword>
<dbReference type="EMBL" id="CP003642">
    <property type="protein sequence ID" value="AFZ26107.1"/>
    <property type="molecule type" value="Genomic_DNA"/>
</dbReference>
<feature type="domain" description="TIR" evidence="2">
    <location>
        <begin position="11"/>
        <end position="152"/>
    </location>
</feature>
<dbReference type="SMART" id="SM01080">
    <property type="entry name" value="CHASE2"/>
    <property type="match status" value="1"/>
</dbReference>
<dbReference type="RefSeq" id="WP_015209350.1">
    <property type="nucleotide sequence ID" value="NC_019757.1"/>
</dbReference>
<gene>
    <name evidence="3" type="ORF">Cylst_3997</name>
</gene>
<dbReference type="OrthoDB" id="440474at2"/>
<keyword evidence="4" id="KW-1185">Reference proteome</keyword>
<dbReference type="STRING" id="56107.Cylst_3997"/>
<feature type="transmembrane region" description="Helical" evidence="1">
    <location>
        <begin position="509"/>
        <end position="529"/>
    </location>
</feature>
<dbReference type="AlphaFoldDB" id="K9X349"/>
<dbReference type="KEGG" id="csg:Cylst_3997"/>
<protein>
    <submittedName>
        <fullName evidence="3">Putative transmembrane sensor domain protein</fullName>
    </submittedName>
</protein>
<dbReference type="Gene3D" id="3.40.50.10140">
    <property type="entry name" value="Toll/interleukin-1 receptor homology (TIR) domain"/>
    <property type="match status" value="1"/>
</dbReference>
<accession>K9X349</accession>
<dbReference type="SUPFAM" id="SSF52200">
    <property type="entry name" value="Toll/Interleukin receptor TIR domain"/>
    <property type="match status" value="1"/>
</dbReference>
<dbReference type="PROSITE" id="PS50104">
    <property type="entry name" value="TIR"/>
    <property type="match status" value="1"/>
</dbReference>
<reference evidence="3 4" key="1">
    <citation type="submission" date="2012-06" db="EMBL/GenBank/DDBJ databases">
        <title>Finished chromosome of genome of Cylindrospermum stagnale PCC 7417.</title>
        <authorList>
            <consortium name="US DOE Joint Genome Institute"/>
            <person name="Gugger M."/>
            <person name="Coursin T."/>
            <person name="Rippka R."/>
            <person name="Tandeau De Marsac N."/>
            <person name="Huntemann M."/>
            <person name="Wei C.-L."/>
            <person name="Han J."/>
            <person name="Detter J.C."/>
            <person name="Han C."/>
            <person name="Tapia R."/>
            <person name="Chen A."/>
            <person name="Kyrpides N."/>
            <person name="Mavromatis K."/>
            <person name="Markowitz V."/>
            <person name="Szeto E."/>
            <person name="Ivanova N."/>
            <person name="Pagani I."/>
            <person name="Pati A."/>
            <person name="Goodwin L."/>
            <person name="Nordberg H.P."/>
            <person name="Cantor M.N."/>
            <person name="Hua S.X."/>
            <person name="Woyke T."/>
            <person name="Kerfeld C.A."/>
        </authorList>
    </citation>
    <scope>NUCLEOTIDE SEQUENCE [LARGE SCALE GENOMIC DNA]</scope>
    <source>
        <strain evidence="3 4">PCC 7417</strain>
    </source>
</reference>
<evidence type="ECO:0000313" key="3">
    <source>
        <dbReference type="EMBL" id="AFZ26107.1"/>
    </source>
</evidence>
<keyword evidence="1 3" id="KW-0812">Transmembrane</keyword>
<organism evidence="3 4">
    <name type="scientific">Cylindrospermum stagnale PCC 7417</name>
    <dbReference type="NCBI Taxonomy" id="56107"/>
    <lineage>
        <taxon>Bacteria</taxon>
        <taxon>Bacillati</taxon>
        <taxon>Cyanobacteriota</taxon>
        <taxon>Cyanophyceae</taxon>
        <taxon>Nostocales</taxon>
        <taxon>Nostocaceae</taxon>
        <taxon>Cylindrospermum</taxon>
    </lineage>
</organism>
<dbReference type="PATRIC" id="fig|56107.3.peg.4389"/>
<evidence type="ECO:0000259" key="2">
    <source>
        <dbReference type="PROSITE" id="PS50104"/>
    </source>
</evidence>
<dbReference type="Proteomes" id="UP000010475">
    <property type="component" value="Chromosome"/>
</dbReference>
<proteinExistence type="predicted"/>
<sequence>MTEATQNQTPESIEVFFSYSREDEELRKKLTAHLSALEREKVITAWHDREISAGTERDEEIEKHLNSARVILLLISADFIASEDNWQRDVKRAMERHKVGEARVIPVLVRECDWEGTPFSKLEPLPSNRKAIGRPDNDEAFTDVAKGIRKAVKEMTFGQQQSKDTIQLAKGRLLKIPWINLRNLLLRSMGITVLVVVMRWLAILQASELYFFDQMMRMQPIEEQDNRLLVIEITKKDIDSQDGTRQGSLTDETLLNILKTLLKNPQNQPRVIGIDLYRDFETKTPDLSSLLEKNPLIFGLCNAGDDSVKNDGVAPIPELPSTRLGFSDFLADSDGIIRRQLLSMEIPKGSPCLSKVDGKFIDTAFGFRLAQRYLNQSADDLLPKFKLLDASHGGSFFTLLENHLEGDQVLLNYRISCSEDNKTKCSPEFVAPRVTVGDVLKPDFLDRYSLKDKIVLIGLNEYSYELPVLTPFSSATKQPVPGVIVQAQMISQILSAVEGKRPLLQVWSIWYEIVWIFGWSLLGGTLAQFYRSKRKLIFSGGIAFTSLYIICLVLFNLLPMKRWVPFVPPALTFLGTGVIVVFIRIQEQ</sequence>
<feature type="transmembrane region" description="Helical" evidence="1">
    <location>
        <begin position="536"/>
        <end position="557"/>
    </location>
</feature>
<dbReference type="HOGENOM" id="CLU_463622_0_0_3"/>
<dbReference type="GO" id="GO:0007165">
    <property type="term" value="P:signal transduction"/>
    <property type="evidence" value="ECO:0007669"/>
    <property type="project" value="InterPro"/>
</dbReference>
<evidence type="ECO:0000256" key="1">
    <source>
        <dbReference type="SAM" id="Phobius"/>
    </source>
</evidence>
<dbReference type="Pfam" id="PF13676">
    <property type="entry name" value="TIR_2"/>
    <property type="match status" value="1"/>
</dbReference>
<feature type="transmembrane region" description="Helical" evidence="1">
    <location>
        <begin position="184"/>
        <end position="202"/>
    </location>
</feature>
<dbReference type="SMART" id="SM00255">
    <property type="entry name" value="TIR"/>
    <property type="match status" value="1"/>
</dbReference>
<feature type="transmembrane region" description="Helical" evidence="1">
    <location>
        <begin position="563"/>
        <end position="583"/>
    </location>
</feature>